<feature type="chain" id="PRO_5035427324" evidence="1">
    <location>
        <begin position="16"/>
        <end position="140"/>
    </location>
</feature>
<keyword evidence="1" id="KW-0732">Signal</keyword>
<dbReference type="EMBL" id="SWJQ01000193">
    <property type="protein sequence ID" value="TRZ19222.1"/>
    <property type="molecule type" value="Genomic_DNA"/>
</dbReference>
<dbReference type="AlphaFoldDB" id="A0A8K1GJM0"/>
<gene>
    <name evidence="2" type="ORF">HGM15179_007895</name>
</gene>
<protein>
    <submittedName>
        <fullName evidence="2">Uncharacterized protein</fullName>
    </submittedName>
</protein>
<name>A0A8K1GJM0_9PASS</name>
<reference evidence="2" key="1">
    <citation type="submission" date="2019-04" db="EMBL/GenBank/DDBJ databases">
        <title>Genome assembly of Zosterops borbonicus 15179.</title>
        <authorList>
            <person name="Leroy T."/>
            <person name="Anselmetti Y."/>
            <person name="Tilak M.-K."/>
            <person name="Nabholz B."/>
        </authorList>
    </citation>
    <scope>NUCLEOTIDE SEQUENCE</scope>
    <source>
        <strain evidence="2">HGM_15179</strain>
        <tissue evidence="2">Muscle</tissue>
    </source>
</reference>
<evidence type="ECO:0000313" key="2">
    <source>
        <dbReference type="EMBL" id="TRZ19222.1"/>
    </source>
</evidence>
<feature type="signal peptide" evidence="1">
    <location>
        <begin position="1"/>
        <end position="15"/>
    </location>
</feature>
<accession>A0A8K1GJM0</accession>
<evidence type="ECO:0000256" key="1">
    <source>
        <dbReference type="SAM" id="SignalP"/>
    </source>
</evidence>
<sequence length="140" mass="15465">MTSLLLLATPFLIQARMPLALLASRAHTGSCSAAVTSTPRSLSPWALSCHTIPSLYQEVIMAKMQDSALGLIKPHPIGFHPSIQPFQVSLQSPPTFQQCDTRSQLNVICKFTNNRLNTLIHVINKINKNIEPLMLTFIES</sequence>
<keyword evidence="3" id="KW-1185">Reference proteome</keyword>
<evidence type="ECO:0000313" key="3">
    <source>
        <dbReference type="Proteomes" id="UP000796761"/>
    </source>
</evidence>
<dbReference type="OrthoDB" id="9400281at2759"/>
<dbReference type="Proteomes" id="UP000796761">
    <property type="component" value="Unassembled WGS sequence"/>
</dbReference>
<proteinExistence type="predicted"/>
<organism evidence="2 3">
    <name type="scientific">Zosterops borbonicus</name>
    <dbReference type="NCBI Taxonomy" id="364589"/>
    <lineage>
        <taxon>Eukaryota</taxon>
        <taxon>Metazoa</taxon>
        <taxon>Chordata</taxon>
        <taxon>Craniata</taxon>
        <taxon>Vertebrata</taxon>
        <taxon>Euteleostomi</taxon>
        <taxon>Archelosauria</taxon>
        <taxon>Archosauria</taxon>
        <taxon>Dinosauria</taxon>
        <taxon>Saurischia</taxon>
        <taxon>Theropoda</taxon>
        <taxon>Coelurosauria</taxon>
        <taxon>Aves</taxon>
        <taxon>Neognathae</taxon>
        <taxon>Neoaves</taxon>
        <taxon>Telluraves</taxon>
        <taxon>Australaves</taxon>
        <taxon>Passeriformes</taxon>
        <taxon>Sylvioidea</taxon>
        <taxon>Zosteropidae</taxon>
        <taxon>Zosterops</taxon>
    </lineage>
</organism>
<comment type="caution">
    <text evidence="2">The sequence shown here is derived from an EMBL/GenBank/DDBJ whole genome shotgun (WGS) entry which is preliminary data.</text>
</comment>